<evidence type="ECO:0000259" key="7">
    <source>
        <dbReference type="PROSITE" id="PS50850"/>
    </source>
</evidence>
<evidence type="ECO:0000313" key="9">
    <source>
        <dbReference type="Proteomes" id="UP001379533"/>
    </source>
</evidence>
<feature type="transmembrane region" description="Helical" evidence="6">
    <location>
        <begin position="239"/>
        <end position="264"/>
    </location>
</feature>
<evidence type="ECO:0000256" key="2">
    <source>
        <dbReference type="ARBA" id="ARBA00022475"/>
    </source>
</evidence>
<dbReference type="PROSITE" id="PS50850">
    <property type="entry name" value="MFS"/>
    <property type="match status" value="1"/>
</dbReference>
<dbReference type="InterPro" id="IPR011701">
    <property type="entry name" value="MFS"/>
</dbReference>
<dbReference type="SUPFAM" id="SSF103473">
    <property type="entry name" value="MFS general substrate transporter"/>
    <property type="match status" value="1"/>
</dbReference>
<feature type="domain" description="Major facilitator superfamily (MFS) profile" evidence="7">
    <location>
        <begin position="9"/>
        <end position="387"/>
    </location>
</feature>
<name>A0ABZ2KEB4_9BACT</name>
<dbReference type="Pfam" id="PF07690">
    <property type="entry name" value="MFS_1"/>
    <property type="match status" value="1"/>
</dbReference>
<evidence type="ECO:0000256" key="5">
    <source>
        <dbReference type="ARBA" id="ARBA00023136"/>
    </source>
</evidence>
<dbReference type="PANTHER" id="PTHR43124:SF10">
    <property type="entry name" value="PURINE EFFLUX PUMP PBUE"/>
    <property type="match status" value="1"/>
</dbReference>
<protein>
    <submittedName>
        <fullName evidence="8">MFS transporter</fullName>
    </submittedName>
</protein>
<comment type="subcellular location">
    <subcellularLocation>
        <location evidence="1">Cell membrane</location>
        <topology evidence="1">Multi-pass membrane protein</topology>
    </subcellularLocation>
</comment>
<keyword evidence="5 6" id="KW-0472">Membrane</keyword>
<evidence type="ECO:0000256" key="6">
    <source>
        <dbReference type="SAM" id="Phobius"/>
    </source>
</evidence>
<gene>
    <name evidence="8" type="ORF">LZC95_09155</name>
</gene>
<dbReference type="InterPro" id="IPR050189">
    <property type="entry name" value="MFS_Efflux_Transporters"/>
</dbReference>
<evidence type="ECO:0000256" key="3">
    <source>
        <dbReference type="ARBA" id="ARBA00022692"/>
    </source>
</evidence>
<evidence type="ECO:0000313" key="8">
    <source>
        <dbReference type="EMBL" id="WXA97002.1"/>
    </source>
</evidence>
<feature type="transmembrane region" description="Helical" evidence="6">
    <location>
        <begin position="366"/>
        <end position="384"/>
    </location>
</feature>
<feature type="transmembrane region" description="Helical" evidence="6">
    <location>
        <begin position="78"/>
        <end position="98"/>
    </location>
</feature>
<dbReference type="InterPro" id="IPR036259">
    <property type="entry name" value="MFS_trans_sf"/>
</dbReference>
<evidence type="ECO:0000256" key="4">
    <source>
        <dbReference type="ARBA" id="ARBA00022989"/>
    </source>
</evidence>
<dbReference type="RefSeq" id="WP_394847619.1">
    <property type="nucleotide sequence ID" value="NZ_CP089982.1"/>
</dbReference>
<keyword evidence="4 6" id="KW-1133">Transmembrane helix</keyword>
<feature type="transmembrane region" description="Helical" evidence="6">
    <location>
        <begin position="276"/>
        <end position="294"/>
    </location>
</feature>
<reference evidence="8 9" key="1">
    <citation type="submission" date="2021-12" db="EMBL/GenBank/DDBJ databases">
        <title>Discovery of the Pendulisporaceae a myxobacterial family with distinct sporulation behavior and unique specialized metabolism.</title>
        <authorList>
            <person name="Garcia R."/>
            <person name="Popoff A."/>
            <person name="Bader C.D."/>
            <person name="Loehr J."/>
            <person name="Walesch S."/>
            <person name="Walt C."/>
            <person name="Boldt J."/>
            <person name="Bunk B."/>
            <person name="Haeckl F.J.F.P.J."/>
            <person name="Gunesch A.P."/>
            <person name="Birkelbach J."/>
            <person name="Nuebel U."/>
            <person name="Pietschmann T."/>
            <person name="Bach T."/>
            <person name="Mueller R."/>
        </authorList>
    </citation>
    <scope>NUCLEOTIDE SEQUENCE [LARGE SCALE GENOMIC DNA]</scope>
    <source>
        <strain evidence="8 9">MSr12523</strain>
    </source>
</reference>
<organism evidence="8 9">
    <name type="scientific">Pendulispora brunnea</name>
    <dbReference type="NCBI Taxonomy" id="2905690"/>
    <lineage>
        <taxon>Bacteria</taxon>
        <taxon>Pseudomonadati</taxon>
        <taxon>Myxococcota</taxon>
        <taxon>Myxococcia</taxon>
        <taxon>Myxococcales</taxon>
        <taxon>Sorangiineae</taxon>
        <taxon>Pendulisporaceae</taxon>
        <taxon>Pendulispora</taxon>
    </lineage>
</organism>
<evidence type="ECO:0000256" key="1">
    <source>
        <dbReference type="ARBA" id="ARBA00004651"/>
    </source>
</evidence>
<dbReference type="Gene3D" id="1.20.1250.20">
    <property type="entry name" value="MFS general substrate transporter like domains"/>
    <property type="match status" value="2"/>
</dbReference>
<feature type="transmembrane region" description="Helical" evidence="6">
    <location>
        <begin position="332"/>
        <end position="360"/>
    </location>
</feature>
<feature type="transmembrane region" description="Helical" evidence="6">
    <location>
        <begin position="134"/>
        <end position="153"/>
    </location>
</feature>
<feature type="transmembrane region" description="Helical" evidence="6">
    <location>
        <begin position="104"/>
        <end position="122"/>
    </location>
</feature>
<sequence>MAETGIFRSIFWLTFGAFAIGSEGLVIAGILPVVGADLRVSVARAGQLVTAFSLAYAVTTPVLAVITAARRREVVLRIAMGAFAAANVVAAAAPTFAWLMAARVLLAMGAGLFMATAGAYAASSAPPAKRGRAIALVYMGVTVATVVGVPLGTVLGDRFGWRATFVGVAILAALACAGLCIPRTPHPAQPTASLSERVAVARRPDVVMALMTTMAFLAGQFSIYTYLSPLLQRVSGLSNNQIACVLMLFGAGGAAGNLLGGYAADRFAPRHVVRSLLGALVVLLTAISAVAAWVPAPASTALLMVLVGAWGIVSWSFPPAQQVRLIQRVPHAVPVVLSLNSSAMYVGISLGAVFGSFAVARERVEAVGLIGACCDVVALGLASWDTR</sequence>
<keyword evidence="3 6" id="KW-0812">Transmembrane</keyword>
<keyword evidence="2" id="KW-1003">Cell membrane</keyword>
<dbReference type="PANTHER" id="PTHR43124">
    <property type="entry name" value="PURINE EFFLUX PUMP PBUE"/>
    <property type="match status" value="1"/>
</dbReference>
<proteinExistence type="predicted"/>
<keyword evidence="9" id="KW-1185">Reference proteome</keyword>
<dbReference type="CDD" id="cd17324">
    <property type="entry name" value="MFS_NepI_like"/>
    <property type="match status" value="1"/>
</dbReference>
<dbReference type="InterPro" id="IPR020846">
    <property type="entry name" value="MFS_dom"/>
</dbReference>
<feature type="transmembrane region" description="Helical" evidence="6">
    <location>
        <begin position="300"/>
        <end position="320"/>
    </location>
</feature>
<dbReference type="EMBL" id="CP089982">
    <property type="protein sequence ID" value="WXA97002.1"/>
    <property type="molecule type" value="Genomic_DNA"/>
</dbReference>
<feature type="transmembrane region" description="Helical" evidence="6">
    <location>
        <begin position="159"/>
        <end position="181"/>
    </location>
</feature>
<feature type="transmembrane region" description="Helical" evidence="6">
    <location>
        <begin position="12"/>
        <end position="34"/>
    </location>
</feature>
<feature type="transmembrane region" description="Helical" evidence="6">
    <location>
        <begin position="46"/>
        <end position="66"/>
    </location>
</feature>
<accession>A0ABZ2KEB4</accession>
<dbReference type="Proteomes" id="UP001379533">
    <property type="component" value="Chromosome"/>
</dbReference>
<feature type="transmembrane region" description="Helical" evidence="6">
    <location>
        <begin position="206"/>
        <end position="227"/>
    </location>
</feature>